<feature type="non-terminal residue" evidence="1">
    <location>
        <position position="261"/>
    </location>
</feature>
<gene>
    <name evidence="1" type="ORF">COX08_04410</name>
</gene>
<reference evidence="1 2" key="1">
    <citation type="submission" date="2017-09" db="EMBL/GenBank/DDBJ databases">
        <title>Depth-based differentiation of microbial function through sediment-hosted aquifers and enrichment of novel symbionts in the deep terrestrial subsurface.</title>
        <authorList>
            <person name="Probst A.J."/>
            <person name="Ladd B."/>
            <person name="Jarett J.K."/>
            <person name="Geller-Mcgrath D.E."/>
            <person name="Sieber C.M."/>
            <person name="Emerson J.B."/>
            <person name="Anantharaman K."/>
            <person name="Thomas B.C."/>
            <person name="Malmstrom R."/>
            <person name="Stieglmeier M."/>
            <person name="Klingl A."/>
            <person name="Woyke T."/>
            <person name="Ryan C.M."/>
            <person name="Banfield J.F."/>
        </authorList>
    </citation>
    <scope>NUCLEOTIDE SEQUENCE [LARGE SCALE GENOMIC DNA]</scope>
    <source>
        <strain evidence="1">CG23_combo_of_CG06-09_8_20_14_all_34_8</strain>
    </source>
</reference>
<dbReference type="AlphaFoldDB" id="A0A2H0B7A5"/>
<dbReference type="Proteomes" id="UP000229459">
    <property type="component" value="Unassembled WGS sequence"/>
</dbReference>
<dbReference type="EMBL" id="PCSR01000104">
    <property type="protein sequence ID" value="PIP52808.1"/>
    <property type="molecule type" value="Genomic_DNA"/>
</dbReference>
<evidence type="ECO:0000313" key="1">
    <source>
        <dbReference type="EMBL" id="PIP52808.1"/>
    </source>
</evidence>
<proteinExistence type="predicted"/>
<name>A0A2H0B7A5_9BACT</name>
<sequence>MINISDPNQEPETEHRLLIRRSCQKSENVSGGGEPYYFLYEQSLPRIEQIDIDNVLVLEDTAENRQRVNHQLNLAEPQSLVKSLNDENNATETKSGNYTVHDQQGNNYAIKKTDGYKIFVIGESEPQLQSGNTLTRLYITLDPTRSTDGFVELVKQLRDKSLLSDIQLCLNLEELAELKVPMNAVVIYITNSNLTERADLITKIMTAYQKAKSEKPELFEIGENRRWAIIASYFRSLKLFLDQNLSFLEMPTNESYDASGR</sequence>
<comment type="caution">
    <text evidence="1">The sequence shown here is derived from an EMBL/GenBank/DDBJ whole genome shotgun (WGS) entry which is preliminary data.</text>
</comment>
<evidence type="ECO:0000313" key="2">
    <source>
        <dbReference type="Proteomes" id="UP000229459"/>
    </source>
</evidence>
<organism evidence="1 2">
    <name type="scientific">Candidatus Beckwithbacteria bacterium CG23_combo_of_CG06-09_8_20_14_all_34_8</name>
    <dbReference type="NCBI Taxonomy" id="1974497"/>
    <lineage>
        <taxon>Bacteria</taxon>
        <taxon>Candidatus Beckwithiibacteriota</taxon>
    </lineage>
</organism>
<protein>
    <submittedName>
        <fullName evidence="1">Uncharacterized protein</fullName>
    </submittedName>
</protein>
<accession>A0A2H0B7A5</accession>